<name>A0A8S3W0G5_PARAO</name>
<dbReference type="OrthoDB" id="6775200at2759"/>
<protein>
    <submittedName>
        <fullName evidence="1">(apollo) hypothetical protein</fullName>
    </submittedName>
</protein>
<evidence type="ECO:0000313" key="1">
    <source>
        <dbReference type="EMBL" id="CAG4932215.1"/>
    </source>
</evidence>
<organism evidence="1 2">
    <name type="scientific">Parnassius apollo</name>
    <name type="common">Apollo butterfly</name>
    <name type="synonym">Papilio apollo</name>
    <dbReference type="NCBI Taxonomy" id="110799"/>
    <lineage>
        <taxon>Eukaryota</taxon>
        <taxon>Metazoa</taxon>
        <taxon>Ecdysozoa</taxon>
        <taxon>Arthropoda</taxon>
        <taxon>Hexapoda</taxon>
        <taxon>Insecta</taxon>
        <taxon>Pterygota</taxon>
        <taxon>Neoptera</taxon>
        <taxon>Endopterygota</taxon>
        <taxon>Lepidoptera</taxon>
        <taxon>Glossata</taxon>
        <taxon>Ditrysia</taxon>
        <taxon>Papilionoidea</taxon>
        <taxon>Papilionidae</taxon>
        <taxon>Parnassiinae</taxon>
        <taxon>Parnassini</taxon>
        <taxon>Parnassius</taxon>
        <taxon>Parnassius</taxon>
    </lineage>
</organism>
<dbReference type="Proteomes" id="UP000691718">
    <property type="component" value="Unassembled WGS sequence"/>
</dbReference>
<accession>A0A8S3W0G5</accession>
<proteinExistence type="predicted"/>
<gene>
    <name evidence="1" type="ORF">PAPOLLO_LOCUS529</name>
</gene>
<comment type="caution">
    <text evidence="1">The sequence shown here is derived from an EMBL/GenBank/DDBJ whole genome shotgun (WGS) entry which is preliminary data.</text>
</comment>
<evidence type="ECO:0000313" key="2">
    <source>
        <dbReference type="Proteomes" id="UP000691718"/>
    </source>
</evidence>
<dbReference type="AlphaFoldDB" id="A0A8S3W0G5"/>
<sequence>MHRLFAELEPSITDTEHNLADQVQIYLMSPNSNGQDLRLFPHRMKMLRLRMRRHKLQSNPQTLMLP</sequence>
<dbReference type="EMBL" id="CAJQZP010000008">
    <property type="protein sequence ID" value="CAG4932215.1"/>
    <property type="molecule type" value="Genomic_DNA"/>
</dbReference>
<keyword evidence="2" id="KW-1185">Reference proteome</keyword>
<reference evidence="1" key="1">
    <citation type="submission" date="2021-04" db="EMBL/GenBank/DDBJ databases">
        <authorList>
            <person name="Tunstrom K."/>
        </authorList>
    </citation>
    <scope>NUCLEOTIDE SEQUENCE</scope>
</reference>